<comment type="caution">
    <text evidence="2">The sequence shown here is derived from an EMBL/GenBank/DDBJ whole genome shotgun (WGS) entry which is preliminary data.</text>
</comment>
<dbReference type="Pfam" id="PF10978">
    <property type="entry name" value="DUF2785"/>
    <property type="match status" value="1"/>
</dbReference>
<dbReference type="EMBL" id="BMZC01000006">
    <property type="protein sequence ID" value="GGZ66781.1"/>
    <property type="molecule type" value="Genomic_DNA"/>
</dbReference>
<gene>
    <name evidence="2" type="ORF">GCM10011274_26790</name>
</gene>
<evidence type="ECO:0000313" key="3">
    <source>
        <dbReference type="Proteomes" id="UP000622604"/>
    </source>
</evidence>
<sequence>MGYLSIINFAFSAFILTIINLSFVDYAQSEVIDEKLCFSNGWNKAKFLELKDNHFSLSRPTIQELLPQLRYCLASNDPVIRDEVAFGAYSTWLRADLIDKPKLSSLFETLLSDIAQNKDDEHSVFGPFVVLVFSEVLRVDRKVPYLQPEQRTEAVNILSSYILMANDYRGFDEQLGWRHSVAHASDAVLQLVLNPRISPLQLQQMLNAIARQVRAKEAHFYIYSEPERLARPVYYAMRRGDVPIAYWKQWINDVAAPSPFNHWAEVFTSEQGLAQRHNVKSFLLNLRNFISLGKNNEQLTELDMAVQQALKTMI</sequence>
<keyword evidence="1" id="KW-0812">Transmembrane</keyword>
<keyword evidence="1" id="KW-1133">Transmembrane helix</keyword>
<reference evidence="2" key="2">
    <citation type="submission" date="2020-09" db="EMBL/GenBank/DDBJ databases">
        <authorList>
            <person name="Sun Q."/>
            <person name="Kim S."/>
        </authorList>
    </citation>
    <scope>NUCLEOTIDE SEQUENCE</scope>
    <source>
        <strain evidence="2">KCTC 32337</strain>
    </source>
</reference>
<evidence type="ECO:0008006" key="4">
    <source>
        <dbReference type="Google" id="ProtNLM"/>
    </source>
</evidence>
<dbReference type="RefSeq" id="WP_191866261.1">
    <property type="nucleotide sequence ID" value="NZ_BMZC01000006.1"/>
</dbReference>
<protein>
    <recommendedName>
        <fullName evidence="4">DUF2785 domain-containing protein</fullName>
    </recommendedName>
</protein>
<organism evidence="2 3">
    <name type="scientific">Paraglaciecola chathamensis</name>
    <dbReference type="NCBI Taxonomy" id="368405"/>
    <lineage>
        <taxon>Bacteria</taxon>
        <taxon>Pseudomonadati</taxon>
        <taxon>Pseudomonadota</taxon>
        <taxon>Gammaproteobacteria</taxon>
        <taxon>Alteromonadales</taxon>
        <taxon>Alteromonadaceae</taxon>
        <taxon>Paraglaciecola</taxon>
    </lineage>
</organism>
<keyword evidence="1" id="KW-0472">Membrane</keyword>
<evidence type="ECO:0000313" key="2">
    <source>
        <dbReference type="EMBL" id="GGZ66781.1"/>
    </source>
</evidence>
<dbReference type="Proteomes" id="UP000622604">
    <property type="component" value="Unassembled WGS sequence"/>
</dbReference>
<proteinExistence type="predicted"/>
<evidence type="ECO:0000256" key="1">
    <source>
        <dbReference type="SAM" id="Phobius"/>
    </source>
</evidence>
<dbReference type="AlphaFoldDB" id="A0A8H9IEH5"/>
<feature type="transmembrane region" description="Helical" evidence="1">
    <location>
        <begin position="6"/>
        <end position="26"/>
    </location>
</feature>
<name>A0A8H9IEH5_9ALTE</name>
<dbReference type="InterPro" id="IPR021247">
    <property type="entry name" value="DUF2785"/>
</dbReference>
<reference evidence="2" key="1">
    <citation type="journal article" date="2014" name="Int. J. Syst. Evol. Microbiol.">
        <title>Complete genome sequence of Corynebacterium casei LMG S-19264T (=DSM 44701T), isolated from a smear-ripened cheese.</title>
        <authorList>
            <consortium name="US DOE Joint Genome Institute (JGI-PGF)"/>
            <person name="Walter F."/>
            <person name="Albersmeier A."/>
            <person name="Kalinowski J."/>
            <person name="Ruckert C."/>
        </authorList>
    </citation>
    <scope>NUCLEOTIDE SEQUENCE</scope>
    <source>
        <strain evidence="2">KCTC 32337</strain>
    </source>
</reference>
<accession>A0A8H9IEH5</accession>